<sequence>MNYGLMRRIIGFTYTLVILLFIGLGFCYSNETNSYYRENASRFDDYWTVNGKLITFPYSNHEEFTIENTLPKVYGDQILVLRCYYEHFIVSIDGKEILEDRPNKLFGKETNVGKKEIWVPLSEDYSGSTISIHLEMQKALYGSELSEGFITTRSGYGIMQLKSNALSAVIFVLFTVTGVFEVIVSAFFILKRAHLIRKLSFEALFYAGWFSIISAQWIINETRLPFILFGFMTGFSVLTIISFLLMPLLFYSISRTIYLRTDPVDNAIDIFMIVIILISCLLAVIGYIQWGWLIYVAHVLDVIAMFMVAYYSFSSIKKEQQLNARTGIALANGLFIMIACYALFKYIVNVDNNYTFFIIIDLMIYIMVQVGLVYRRIGLNVREEKEFMQAKIFAFTDELTRLGNRRHFYTMIDDYEKNKLPHNLTYIAIDVNKLKFVNDNIGHDAGDELLVGTAQCIKNAFSSSPTTTISRMGGDEFAILIIAGKAEVETRIRNMKIMLGKWKGKYIDGITVAVGSAAVWENPDCSINDLSKIADKRMYEDKALFYKEAGIDRRTNQNS</sequence>
<dbReference type="Proteomes" id="UP000001299">
    <property type="component" value="Chromosome 1"/>
</dbReference>
<dbReference type="InterPro" id="IPR043128">
    <property type="entry name" value="Rev_trsase/Diguanyl_cyclase"/>
</dbReference>
<feature type="domain" description="GGDEF" evidence="2">
    <location>
        <begin position="422"/>
        <end position="559"/>
    </location>
</feature>
<organism evidence="3 4">
    <name type="scientific">Butyrivibrio proteoclasticus (strain ATCC 51982 / DSM 14932 / B316)</name>
    <name type="common">Clostridium proteoclasticum</name>
    <dbReference type="NCBI Taxonomy" id="515622"/>
    <lineage>
        <taxon>Bacteria</taxon>
        <taxon>Bacillati</taxon>
        <taxon>Bacillota</taxon>
        <taxon>Clostridia</taxon>
        <taxon>Lachnospirales</taxon>
        <taxon>Lachnospiraceae</taxon>
        <taxon>Butyrivibrio</taxon>
    </lineage>
</organism>
<dbReference type="InterPro" id="IPR050469">
    <property type="entry name" value="Diguanylate_Cyclase"/>
</dbReference>
<feature type="transmembrane region" description="Helical" evidence="1">
    <location>
        <begin position="201"/>
        <end position="219"/>
    </location>
</feature>
<evidence type="ECO:0000256" key="1">
    <source>
        <dbReference type="SAM" id="Phobius"/>
    </source>
</evidence>
<feature type="transmembrane region" description="Helical" evidence="1">
    <location>
        <begin position="165"/>
        <end position="189"/>
    </location>
</feature>
<evidence type="ECO:0000259" key="2">
    <source>
        <dbReference type="PROSITE" id="PS50887"/>
    </source>
</evidence>
<feature type="transmembrane region" description="Helical" evidence="1">
    <location>
        <begin position="270"/>
        <end position="288"/>
    </location>
</feature>
<proteinExistence type="predicted"/>
<keyword evidence="1" id="KW-1133">Transmembrane helix</keyword>
<name>E0S150_BUTPB</name>
<dbReference type="Gene3D" id="3.30.70.270">
    <property type="match status" value="1"/>
</dbReference>
<keyword evidence="1" id="KW-0472">Membrane</keyword>
<dbReference type="NCBIfam" id="TIGR00254">
    <property type="entry name" value="GGDEF"/>
    <property type="match status" value="1"/>
</dbReference>
<gene>
    <name evidence="3" type="ordered locus">bpr_I0782</name>
</gene>
<reference evidence="3 4" key="1">
    <citation type="journal article" date="2010" name="PLoS ONE">
        <title>The glycobiome of the rumen bacterium Butyrivibrio proteoclasticus B316(T) highlights adaptation to a polysaccharide-rich environment.</title>
        <authorList>
            <person name="Kelly W.J."/>
            <person name="Leahy S.C."/>
            <person name="Altermann E."/>
            <person name="Yeoman C.J."/>
            <person name="Dunne J.C."/>
            <person name="Kong Z."/>
            <person name="Pacheco D.M."/>
            <person name="Li D."/>
            <person name="Noel S.J."/>
            <person name="Moon C.D."/>
            <person name="Cookson A.L."/>
            <person name="Attwood G.T."/>
        </authorList>
    </citation>
    <scope>NUCLEOTIDE SEQUENCE [LARGE SCALE GENOMIC DNA]</scope>
    <source>
        <strain evidence="4">ATCC 51982 / DSM 14932 / B316</strain>
    </source>
</reference>
<dbReference type="SUPFAM" id="SSF55073">
    <property type="entry name" value="Nucleotide cyclase"/>
    <property type="match status" value="1"/>
</dbReference>
<keyword evidence="4" id="KW-1185">Reference proteome</keyword>
<dbReference type="EMBL" id="CP001810">
    <property type="protein sequence ID" value="ADL33525.1"/>
    <property type="molecule type" value="Genomic_DNA"/>
</dbReference>
<evidence type="ECO:0000313" key="3">
    <source>
        <dbReference type="EMBL" id="ADL33525.1"/>
    </source>
</evidence>
<dbReference type="Pfam" id="PF00990">
    <property type="entry name" value="GGDEF"/>
    <property type="match status" value="1"/>
</dbReference>
<dbReference type="PANTHER" id="PTHR45138:SF9">
    <property type="entry name" value="DIGUANYLATE CYCLASE DGCM-RELATED"/>
    <property type="match status" value="1"/>
</dbReference>
<feature type="transmembrane region" description="Helical" evidence="1">
    <location>
        <begin position="354"/>
        <end position="374"/>
    </location>
</feature>
<evidence type="ECO:0000313" key="4">
    <source>
        <dbReference type="Proteomes" id="UP000001299"/>
    </source>
</evidence>
<dbReference type="eggNOG" id="COG2199">
    <property type="taxonomic scope" value="Bacteria"/>
</dbReference>
<dbReference type="GO" id="GO:0052621">
    <property type="term" value="F:diguanylate cyclase activity"/>
    <property type="evidence" value="ECO:0007669"/>
    <property type="project" value="TreeGrafter"/>
</dbReference>
<dbReference type="PANTHER" id="PTHR45138">
    <property type="entry name" value="REGULATORY COMPONENTS OF SENSORY TRANSDUCTION SYSTEM"/>
    <property type="match status" value="1"/>
</dbReference>
<dbReference type="InterPro" id="IPR000160">
    <property type="entry name" value="GGDEF_dom"/>
</dbReference>
<dbReference type="InterPro" id="IPR029787">
    <property type="entry name" value="Nucleotide_cyclase"/>
</dbReference>
<dbReference type="KEGG" id="bpb:bpr_I0782"/>
<feature type="transmembrane region" description="Helical" evidence="1">
    <location>
        <begin position="225"/>
        <end position="250"/>
    </location>
</feature>
<dbReference type="HOGENOM" id="CLU_034082_0_0_9"/>
<feature type="transmembrane region" description="Helical" evidence="1">
    <location>
        <begin position="325"/>
        <end position="348"/>
    </location>
</feature>
<dbReference type="RefSeq" id="WP_013280181.1">
    <property type="nucleotide sequence ID" value="NC_014387.1"/>
</dbReference>
<dbReference type="AlphaFoldDB" id="E0S150"/>
<feature type="transmembrane region" description="Helical" evidence="1">
    <location>
        <begin position="294"/>
        <end position="313"/>
    </location>
</feature>
<accession>E0S150</accession>
<protein>
    <submittedName>
        <fullName evidence="3">GGDEF domain-containing protein</fullName>
    </submittedName>
</protein>
<dbReference type="SMART" id="SM00267">
    <property type="entry name" value="GGDEF"/>
    <property type="match status" value="1"/>
</dbReference>
<dbReference type="STRING" id="515622.bpr_I0782"/>
<keyword evidence="1" id="KW-0812">Transmembrane</keyword>
<dbReference type="CDD" id="cd01949">
    <property type="entry name" value="GGDEF"/>
    <property type="match status" value="1"/>
</dbReference>
<dbReference type="PROSITE" id="PS50887">
    <property type="entry name" value="GGDEF"/>
    <property type="match status" value="1"/>
</dbReference>